<evidence type="ECO:0000313" key="1">
    <source>
        <dbReference type="EMBL" id="MBC5995653.1"/>
    </source>
</evidence>
<accession>A0ABR7JL52</accession>
<name>A0ABR7JL52_9FIRM</name>
<reference evidence="1 2" key="1">
    <citation type="submission" date="2020-08" db="EMBL/GenBank/DDBJ databases">
        <authorList>
            <person name="Liu C."/>
            <person name="Sun Q."/>
        </authorList>
    </citation>
    <scope>NUCLEOTIDE SEQUENCE [LARGE SCALE GENOMIC DNA]</scope>
    <source>
        <strain evidence="1 2">NSJ-18</strain>
    </source>
</reference>
<keyword evidence="2" id="KW-1185">Reference proteome</keyword>
<comment type="caution">
    <text evidence="1">The sequence shown here is derived from an EMBL/GenBank/DDBJ whole genome shotgun (WGS) entry which is preliminary data.</text>
</comment>
<sequence length="81" mass="9061">MSCGCGSIDKNDGKNVVDLIRSKGKDNFPLRNFHDIECVNCKETFTMKTHVDKCPTCNMVYGVTPCSSHDKNNIKTADINY</sequence>
<evidence type="ECO:0000313" key="2">
    <source>
        <dbReference type="Proteomes" id="UP000609849"/>
    </source>
</evidence>
<proteinExistence type="predicted"/>
<organism evidence="1 2">
    <name type="scientific">Romboutsia faecis</name>
    <dbReference type="NCBI Taxonomy" id="2764597"/>
    <lineage>
        <taxon>Bacteria</taxon>
        <taxon>Bacillati</taxon>
        <taxon>Bacillota</taxon>
        <taxon>Clostridia</taxon>
        <taxon>Peptostreptococcales</taxon>
        <taxon>Peptostreptococcaceae</taxon>
        <taxon>Romboutsia</taxon>
    </lineage>
</organism>
<gene>
    <name evidence="1" type="ORF">H8923_02665</name>
</gene>
<dbReference type="RefSeq" id="WP_153925654.1">
    <property type="nucleotide sequence ID" value="NZ_JACRWE010000001.1"/>
</dbReference>
<protein>
    <submittedName>
        <fullName evidence="1">Uncharacterized protein</fullName>
    </submittedName>
</protein>
<dbReference type="EMBL" id="JACRWE010000001">
    <property type="protein sequence ID" value="MBC5995653.1"/>
    <property type="molecule type" value="Genomic_DNA"/>
</dbReference>
<dbReference type="Proteomes" id="UP000609849">
    <property type="component" value="Unassembled WGS sequence"/>
</dbReference>